<keyword evidence="2" id="KW-0812">Transmembrane</keyword>
<reference evidence="3" key="2">
    <citation type="submission" date="2020-09" db="EMBL/GenBank/DDBJ databases">
        <authorList>
            <person name="Sun Q."/>
            <person name="Zhou Y."/>
        </authorList>
    </citation>
    <scope>NUCLEOTIDE SEQUENCE</scope>
    <source>
        <strain evidence="3">CGMCC 4.7679</strain>
    </source>
</reference>
<comment type="caution">
    <text evidence="3">The sequence shown here is derived from an EMBL/GenBank/DDBJ whole genome shotgun (WGS) entry which is preliminary data.</text>
</comment>
<evidence type="ECO:0000313" key="3">
    <source>
        <dbReference type="EMBL" id="GHF69507.1"/>
    </source>
</evidence>
<dbReference type="EMBL" id="BNAV01000008">
    <property type="protein sequence ID" value="GHF69507.1"/>
    <property type="molecule type" value="Genomic_DNA"/>
</dbReference>
<dbReference type="AlphaFoldDB" id="A0A8H9MF90"/>
<name>A0A8H9MF90_9PSEU</name>
<evidence type="ECO:0000256" key="1">
    <source>
        <dbReference type="SAM" id="MobiDB-lite"/>
    </source>
</evidence>
<evidence type="ECO:0000313" key="4">
    <source>
        <dbReference type="Proteomes" id="UP000658656"/>
    </source>
</evidence>
<dbReference type="Proteomes" id="UP000658656">
    <property type="component" value="Unassembled WGS sequence"/>
</dbReference>
<feature type="compositionally biased region" description="Low complexity" evidence="1">
    <location>
        <begin position="71"/>
        <end position="82"/>
    </location>
</feature>
<sequence>MTYPPPGPPGHHWNRPAPPGRPPQPGPPRKSRAGLWLGLGTGAVVLVAFLVTGLVAPGFLVDRSQRTLAGTGAPATTGSSAPDSAEPQASGATSAAPDDGGAGLALIEAFLRKVSSGDTQDQDAAAGMACPSYRSRVEAFAVFGSGETYSYDPAQATRSGPGVSLPITGKLNGLPYTGVVTATTEAGKRCVTVQDTH</sequence>
<keyword evidence="2" id="KW-1133">Transmembrane helix</keyword>
<keyword evidence="4" id="KW-1185">Reference proteome</keyword>
<feature type="region of interest" description="Disordered" evidence="1">
    <location>
        <begin position="1"/>
        <end position="33"/>
    </location>
</feature>
<reference evidence="3" key="1">
    <citation type="journal article" date="2014" name="Int. J. Syst. Evol. Microbiol.">
        <title>Complete genome sequence of Corynebacterium casei LMG S-19264T (=DSM 44701T), isolated from a smear-ripened cheese.</title>
        <authorList>
            <consortium name="US DOE Joint Genome Institute (JGI-PGF)"/>
            <person name="Walter F."/>
            <person name="Albersmeier A."/>
            <person name="Kalinowski J."/>
            <person name="Ruckert C."/>
        </authorList>
    </citation>
    <scope>NUCLEOTIDE SEQUENCE</scope>
    <source>
        <strain evidence="3">CGMCC 4.7679</strain>
    </source>
</reference>
<feature type="region of interest" description="Disordered" evidence="1">
    <location>
        <begin position="71"/>
        <end position="98"/>
    </location>
</feature>
<gene>
    <name evidence="3" type="ORF">GCM10017566_48980</name>
</gene>
<feature type="compositionally biased region" description="Pro residues" evidence="1">
    <location>
        <begin position="16"/>
        <end position="28"/>
    </location>
</feature>
<proteinExistence type="predicted"/>
<evidence type="ECO:0000256" key="2">
    <source>
        <dbReference type="SAM" id="Phobius"/>
    </source>
</evidence>
<feature type="transmembrane region" description="Helical" evidence="2">
    <location>
        <begin position="33"/>
        <end position="56"/>
    </location>
</feature>
<protein>
    <submittedName>
        <fullName evidence="3">Uncharacterized protein</fullName>
    </submittedName>
</protein>
<organism evidence="3 4">
    <name type="scientific">Amycolatopsis bartoniae</name>
    <dbReference type="NCBI Taxonomy" id="941986"/>
    <lineage>
        <taxon>Bacteria</taxon>
        <taxon>Bacillati</taxon>
        <taxon>Actinomycetota</taxon>
        <taxon>Actinomycetes</taxon>
        <taxon>Pseudonocardiales</taxon>
        <taxon>Pseudonocardiaceae</taxon>
        <taxon>Amycolatopsis</taxon>
    </lineage>
</organism>
<keyword evidence="2" id="KW-0472">Membrane</keyword>
<accession>A0A8H9MF90</accession>